<keyword evidence="2" id="KW-1185">Reference proteome</keyword>
<evidence type="ECO:0000313" key="2">
    <source>
        <dbReference type="Proteomes" id="UP001243375"/>
    </source>
</evidence>
<dbReference type="EMBL" id="JASBWU010000002">
    <property type="protein sequence ID" value="KAJ9124251.1"/>
    <property type="molecule type" value="Genomic_DNA"/>
</dbReference>
<name>A0ACC2XKT1_9TREE</name>
<gene>
    <name evidence="1" type="ORF">QFC22_001050</name>
</gene>
<organism evidence="1 2">
    <name type="scientific">Naganishia vaughanmartiniae</name>
    <dbReference type="NCBI Taxonomy" id="1424756"/>
    <lineage>
        <taxon>Eukaryota</taxon>
        <taxon>Fungi</taxon>
        <taxon>Dikarya</taxon>
        <taxon>Basidiomycota</taxon>
        <taxon>Agaricomycotina</taxon>
        <taxon>Tremellomycetes</taxon>
        <taxon>Filobasidiales</taxon>
        <taxon>Filobasidiaceae</taxon>
        <taxon>Naganishia</taxon>
    </lineage>
</organism>
<evidence type="ECO:0000313" key="1">
    <source>
        <dbReference type="EMBL" id="KAJ9124251.1"/>
    </source>
</evidence>
<sequence>MEFFRQHVWSPRPVLTDSKAQLEPSDSDQSFTNFPVNQETKHPLRSISSNSLASILAQSLDKENFGPRSPPGSLTACFPAFPTGGNVSTNTDPHKTNRWSVATFGQSDPSIRTSTTAEPTPNEDVLNSKRRGLQRKLSRVRSLAEMRSSLASDSRNSSSRRSEGKVDRSSFHLSLFRPQERERSPSPAVEMQEHQASTFASFVKRKMSSDSSMRISFKKQATMASEEDASVPLISSPVPFYSSADISKTAVSSATFDVEIKDQSPVIHSTLPAFSFESNFQRSHQCSNGIPQHFYYLLPDIIEEIESRRVSGDPNFSLALDPMTSTISCHQLDQLVSNQRSVSFSNAISSPRGARSPSARRRSAIDRPSNTEAYISKRLPPTPDASEHIYTLRASGWSLGLD</sequence>
<proteinExistence type="predicted"/>
<comment type="caution">
    <text evidence="1">The sequence shown here is derived from an EMBL/GenBank/DDBJ whole genome shotgun (WGS) entry which is preliminary data.</text>
</comment>
<dbReference type="Proteomes" id="UP001243375">
    <property type="component" value="Unassembled WGS sequence"/>
</dbReference>
<accession>A0ACC2XKT1</accession>
<protein>
    <submittedName>
        <fullName evidence="1">Uncharacterized protein</fullName>
    </submittedName>
</protein>
<reference evidence="1" key="1">
    <citation type="submission" date="2023-04" db="EMBL/GenBank/DDBJ databases">
        <title>Draft Genome sequencing of Naganishia species isolated from polar environments using Oxford Nanopore Technology.</title>
        <authorList>
            <person name="Leo P."/>
            <person name="Venkateswaran K."/>
        </authorList>
    </citation>
    <scope>NUCLEOTIDE SEQUENCE</scope>
    <source>
        <strain evidence="1">MNA-CCFEE 5425</strain>
    </source>
</reference>